<dbReference type="EnsemblPlants" id="Bo5g043130.1">
    <property type="protein sequence ID" value="Bo5g043130.1"/>
    <property type="gene ID" value="Bo5g043130"/>
</dbReference>
<feature type="domain" description="Myb-like" evidence="2">
    <location>
        <begin position="190"/>
        <end position="261"/>
    </location>
</feature>
<evidence type="ECO:0000313" key="4">
    <source>
        <dbReference type="Proteomes" id="UP000032141"/>
    </source>
</evidence>
<dbReference type="STRING" id="109376.A0A0D3CD62"/>
<dbReference type="PANTHER" id="PTHR45023">
    <property type="match status" value="1"/>
</dbReference>
<dbReference type="Pfam" id="PF14303">
    <property type="entry name" value="NAM-associated"/>
    <property type="match status" value="1"/>
</dbReference>
<protein>
    <recommendedName>
        <fullName evidence="2">Myb-like domain-containing protein</fullName>
    </recommendedName>
</protein>
<dbReference type="InterPro" id="IPR006912">
    <property type="entry name" value="Harbinger_derived_prot"/>
</dbReference>
<dbReference type="InterPro" id="IPR001005">
    <property type="entry name" value="SANT/Myb"/>
</dbReference>
<dbReference type="Proteomes" id="UP000032141">
    <property type="component" value="Chromosome C5"/>
</dbReference>
<reference evidence="3 4" key="1">
    <citation type="journal article" date="2014" name="Genome Biol.">
        <title>Transcriptome and methylome profiling reveals relics of genome dominance in the mesopolyploid Brassica oleracea.</title>
        <authorList>
            <person name="Parkin I.A."/>
            <person name="Koh C."/>
            <person name="Tang H."/>
            <person name="Robinson S.J."/>
            <person name="Kagale S."/>
            <person name="Clarke W.E."/>
            <person name="Town C.D."/>
            <person name="Nixon J."/>
            <person name="Krishnakumar V."/>
            <person name="Bidwell S.L."/>
            <person name="Denoeud F."/>
            <person name="Belcram H."/>
            <person name="Links M.G."/>
            <person name="Just J."/>
            <person name="Clarke C."/>
            <person name="Bender T."/>
            <person name="Huebert T."/>
            <person name="Mason A.S."/>
            <person name="Pires J.C."/>
            <person name="Barker G."/>
            <person name="Moore J."/>
            <person name="Walley P.G."/>
            <person name="Manoli S."/>
            <person name="Batley J."/>
            <person name="Edwards D."/>
            <person name="Nelson M.N."/>
            <person name="Wang X."/>
            <person name="Paterson A.H."/>
            <person name="King G."/>
            <person name="Bancroft I."/>
            <person name="Chalhoub B."/>
            <person name="Sharpe A.G."/>
        </authorList>
    </citation>
    <scope>NUCLEOTIDE SEQUENCE</scope>
    <source>
        <strain evidence="3 4">cv. TO1000</strain>
    </source>
</reference>
<dbReference type="AlphaFoldDB" id="A0A0D3CD62"/>
<evidence type="ECO:0000259" key="2">
    <source>
        <dbReference type="PROSITE" id="PS50090"/>
    </source>
</evidence>
<name>A0A0D3CD62_BRAOL</name>
<evidence type="ECO:0000256" key="1">
    <source>
        <dbReference type="SAM" id="MobiDB-lite"/>
    </source>
</evidence>
<dbReference type="Pfam" id="PF04827">
    <property type="entry name" value="Plant_tran"/>
    <property type="match status" value="1"/>
</dbReference>
<dbReference type="Gramene" id="Bo5g043130.1">
    <property type="protein sequence ID" value="Bo5g043130.1"/>
    <property type="gene ID" value="Bo5g043130"/>
</dbReference>
<accession>A0A0D3CD62</accession>
<dbReference type="PROSITE" id="PS50090">
    <property type="entry name" value="MYB_LIKE"/>
    <property type="match status" value="1"/>
</dbReference>
<feature type="compositionally biased region" description="Basic and acidic residues" evidence="1">
    <location>
        <begin position="323"/>
        <end position="337"/>
    </location>
</feature>
<dbReference type="InterPro" id="IPR029466">
    <property type="entry name" value="NAM-associated_C"/>
</dbReference>
<reference evidence="3" key="2">
    <citation type="submission" date="2015-03" db="UniProtKB">
        <authorList>
            <consortium name="EnsemblPlants"/>
        </authorList>
    </citation>
    <scope>IDENTIFICATION</scope>
</reference>
<dbReference type="HOGENOM" id="CLU_411260_0_0_1"/>
<sequence>MTYPRRNQPMRSRRRNQPAFLAVESSFMSLSLKPPSLSRSPRRLFISLDRVDASAFLSRSPRRLLVSLDFVDASASLWLSSTALLDGSPRRNQIQRGMKLLQRRSRNNYTTDGRIHRHEASSKNITEQLQYSFMSTRIGCGSKTVFILYVFHKEIAEFILSVFHKEIAEFNVEEGEDIVQEAAHCEQEGPPERKERTWTSTDDVVLISSGLNTSKDPVVGNEQKSVAFWKRIARYFNASPKLAGCEKREATHCKQRWNKMNDLVCKFCGAYEAATREKSSGQNENDVLKLAHEIFFNNHKKKFTLEHAWKELRNDQKWCDLSTARHDGSSKKRKCEEGSQSASSKGNETDSALDDEGTTRPPGVKAAKGRGQDECGIVDSRSRQSHGPRRNCPTAWNGKYSRGSGKPTIVLEAVALYDLWIWHAFFGLLGTLNDINVLDRSPVFDDMINGQAPQVTYFVNGREYHMAYYLTEGIYPKWATFIQSIPIPQGPKAVLFAQRQEAIRKDVERTFGVLQACFGIVKNPIMRACIILHNMIVEDERDGYTQFDVSEFQEGEDTGSSHVDLTYSTDMLTNIANMMGVHSRIRDRQMHQQLKADLVEHIRRKFGRDEDNNRSRMHLSIFIVVMIYELGRRPMLRDSSFGDDYEKEIGALLGEQQRRQEEADELKK</sequence>
<feature type="compositionally biased region" description="Polar residues" evidence="1">
    <location>
        <begin position="338"/>
        <end position="350"/>
    </location>
</feature>
<keyword evidence="4" id="KW-1185">Reference proteome</keyword>
<feature type="region of interest" description="Disordered" evidence="1">
    <location>
        <begin position="323"/>
        <end position="398"/>
    </location>
</feature>
<organism evidence="3 4">
    <name type="scientific">Brassica oleracea var. oleracea</name>
    <dbReference type="NCBI Taxonomy" id="109376"/>
    <lineage>
        <taxon>Eukaryota</taxon>
        <taxon>Viridiplantae</taxon>
        <taxon>Streptophyta</taxon>
        <taxon>Embryophyta</taxon>
        <taxon>Tracheophyta</taxon>
        <taxon>Spermatophyta</taxon>
        <taxon>Magnoliopsida</taxon>
        <taxon>eudicotyledons</taxon>
        <taxon>Gunneridae</taxon>
        <taxon>Pentapetalae</taxon>
        <taxon>rosids</taxon>
        <taxon>malvids</taxon>
        <taxon>Brassicales</taxon>
        <taxon>Brassicaceae</taxon>
        <taxon>Brassiceae</taxon>
        <taxon>Brassica</taxon>
    </lineage>
</organism>
<dbReference type="eggNOG" id="KOG1488">
    <property type="taxonomic scope" value="Eukaryota"/>
</dbReference>
<proteinExistence type="predicted"/>
<dbReference type="PANTHER" id="PTHR45023:SF4">
    <property type="entry name" value="GLYCINE-RICH PROTEIN-RELATED"/>
    <property type="match status" value="1"/>
</dbReference>
<evidence type="ECO:0000313" key="3">
    <source>
        <dbReference type="EnsemblPlants" id="Bo5g043130.1"/>
    </source>
</evidence>